<keyword evidence="3" id="KW-0597">Phosphoprotein</keyword>
<dbReference type="InterPro" id="IPR050428">
    <property type="entry name" value="TCS_sensor_his_kinase"/>
</dbReference>
<gene>
    <name evidence="10" type="ORF">FCS21_14765</name>
</gene>
<evidence type="ECO:0000313" key="10">
    <source>
        <dbReference type="EMBL" id="TMM42428.1"/>
    </source>
</evidence>
<name>A0A8H2PJL7_9GAMM</name>
<evidence type="ECO:0000256" key="8">
    <source>
        <dbReference type="SAM" id="Phobius"/>
    </source>
</evidence>
<evidence type="ECO:0000256" key="1">
    <source>
        <dbReference type="ARBA" id="ARBA00000085"/>
    </source>
</evidence>
<evidence type="ECO:0000256" key="7">
    <source>
        <dbReference type="ARBA" id="ARBA00022989"/>
    </source>
</evidence>
<dbReference type="InterPro" id="IPR003661">
    <property type="entry name" value="HisK_dim/P_dom"/>
</dbReference>
<evidence type="ECO:0000256" key="4">
    <source>
        <dbReference type="ARBA" id="ARBA00022679"/>
    </source>
</evidence>
<comment type="caution">
    <text evidence="10">The sequence shown here is derived from an EMBL/GenBank/DDBJ whole genome shotgun (WGS) entry which is preliminary data.</text>
</comment>
<dbReference type="GO" id="GO:0000155">
    <property type="term" value="F:phosphorelay sensor kinase activity"/>
    <property type="evidence" value="ECO:0007669"/>
    <property type="project" value="InterPro"/>
</dbReference>
<reference evidence="10 11" key="1">
    <citation type="submission" date="2019-05" db="EMBL/GenBank/DDBJ databases">
        <title>Colwellia ponticola sp. nov., isolated from seawater.</title>
        <authorList>
            <person name="Yoon J.-H."/>
        </authorList>
    </citation>
    <scope>NUCLEOTIDE SEQUENCE [LARGE SCALE GENOMIC DNA]</scope>
    <source>
        <strain evidence="10 11">OISW-25</strain>
    </source>
</reference>
<evidence type="ECO:0000313" key="11">
    <source>
        <dbReference type="Proteomes" id="UP000307702"/>
    </source>
</evidence>
<dbReference type="Proteomes" id="UP000307702">
    <property type="component" value="Unassembled WGS sequence"/>
</dbReference>
<dbReference type="InterPro" id="IPR005467">
    <property type="entry name" value="His_kinase_dom"/>
</dbReference>
<dbReference type="GO" id="GO:0005886">
    <property type="term" value="C:plasma membrane"/>
    <property type="evidence" value="ECO:0007669"/>
    <property type="project" value="TreeGrafter"/>
</dbReference>
<dbReference type="AlphaFoldDB" id="A0A8H2PJL7"/>
<feature type="domain" description="Histidine kinase" evidence="9">
    <location>
        <begin position="264"/>
        <end position="474"/>
    </location>
</feature>
<dbReference type="SMART" id="SM00388">
    <property type="entry name" value="HisKA"/>
    <property type="match status" value="1"/>
</dbReference>
<dbReference type="PANTHER" id="PTHR45436:SF5">
    <property type="entry name" value="SENSOR HISTIDINE KINASE TRCS"/>
    <property type="match status" value="1"/>
</dbReference>
<dbReference type="InterPro" id="IPR036890">
    <property type="entry name" value="HATPase_C_sf"/>
</dbReference>
<dbReference type="PROSITE" id="PS50109">
    <property type="entry name" value="HIS_KIN"/>
    <property type="match status" value="1"/>
</dbReference>
<dbReference type="InterPro" id="IPR003594">
    <property type="entry name" value="HATPase_dom"/>
</dbReference>
<keyword evidence="4" id="KW-0808">Transferase</keyword>
<organism evidence="10 11">
    <name type="scientific">Colwellia ponticola</name>
    <dbReference type="NCBI Taxonomy" id="2304625"/>
    <lineage>
        <taxon>Bacteria</taxon>
        <taxon>Pseudomonadati</taxon>
        <taxon>Pseudomonadota</taxon>
        <taxon>Gammaproteobacteria</taxon>
        <taxon>Alteromonadales</taxon>
        <taxon>Colwelliaceae</taxon>
        <taxon>Colwellia</taxon>
    </lineage>
</organism>
<dbReference type="SUPFAM" id="SSF47384">
    <property type="entry name" value="Homodimeric domain of signal transducing histidine kinase"/>
    <property type="match status" value="1"/>
</dbReference>
<evidence type="ECO:0000256" key="6">
    <source>
        <dbReference type="ARBA" id="ARBA00022777"/>
    </source>
</evidence>
<protein>
    <recommendedName>
        <fullName evidence="2">histidine kinase</fullName>
        <ecNumber evidence="2">2.7.13.3</ecNumber>
    </recommendedName>
</protein>
<keyword evidence="5 8" id="KW-0812">Transmembrane</keyword>
<dbReference type="Pfam" id="PF02518">
    <property type="entry name" value="HATPase_c"/>
    <property type="match status" value="1"/>
</dbReference>
<dbReference type="PANTHER" id="PTHR45436">
    <property type="entry name" value="SENSOR HISTIDINE KINASE YKOH"/>
    <property type="match status" value="1"/>
</dbReference>
<evidence type="ECO:0000256" key="5">
    <source>
        <dbReference type="ARBA" id="ARBA00022692"/>
    </source>
</evidence>
<keyword evidence="6 10" id="KW-0418">Kinase</keyword>
<accession>A0A8H2PJL7</accession>
<comment type="catalytic activity">
    <reaction evidence="1">
        <text>ATP + protein L-histidine = ADP + protein N-phospho-L-histidine.</text>
        <dbReference type="EC" id="2.7.13.3"/>
    </reaction>
</comment>
<dbReference type="OrthoDB" id="9804645at2"/>
<dbReference type="Pfam" id="PF00512">
    <property type="entry name" value="HisKA"/>
    <property type="match status" value="1"/>
</dbReference>
<dbReference type="CDD" id="cd00075">
    <property type="entry name" value="HATPase"/>
    <property type="match status" value="1"/>
</dbReference>
<dbReference type="InterPro" id="IPR036097">
    <property type="entry name" value="HisK_dim/P_sf"/>
</dbReference>
<evidence type="ECO:0000256" key="3">
    <source>
        <dbReference type="ARBA" id="ARBA00022553"/>
    </source>
</evidence>
<evidence type="ECO:0000259" key="9">
    <source>
        <dbReference type="PROSITE" id="PS50109"/>
    </source>
</evidence>
<feature type="transmembrane region" description="Helical" evidence="8">
    <location>
        <begin position="175"/>
        <end position="198"/>
    </location>
</feature>
<sequence>MSSIKKKLSRYISLSISLLLVTLFFITDVSVDSWISNEFDRAMITKSGLLETLVSEDPEKVDFEFADEFMPEFSGINDPEYFQLWRDNKVFEKSETLKLFDINELPKLDVALHKSSITNITLPDGRSGRMYFTKFIPQIDREVREEFGLTKEVFAKTQHPMELAYATSNEGLNQVLWLVDIIFIITSLSAVIAVRIIVFNVVERGLKPLDELNTELKQINLNSKLSKISTSKLPVELIAMAEGINHFIIENKILYSREKRITSDIAHELKTPIAELLNLTEVAIKFPHEKELSENYKNDVLAITERLRSIVNGILLLQKSTSTSELEKKAVNIDALLNTIITLENKTNRDVTVNINDQCKTIYTNEFAATTVLANLINNALYYSLDLTAIAIDVAPYLNTKQVIVKISNISKFEYSEEDLGFFFEPLWQKDSSRTSEERYGLGLAIVQSYCDKIGASLTVAIEAEQRITFTIIL</sequence>
<dbReference type="Gene3D" id="1.10.287.130">
    <property type="match status" value="1"/>
</dbReference>
<keyword evidence="11" id="KW-1185">Reference proteome</keyword>
<dbReference type="EC" id="2.7.13.3" evidence="2"/>
<dbReference type="CDD" id="cd00082">
    <property type="entry name" value="HisKA"/>
    <property type="match status" value="1"/>
</dbReference>
<proteinExistence type="predicted"/>
<keyword evidence="7 8" id="KW-1133">Transmembrane helix</keyword>
<dbReference type="EMBL" id="SZVP01000018">
    <property type="protein sequence ID" value="TMM42428.1"/>
    <property type="molecule type" value="Genomic_DNA"/>
</dbReference>
<keyword evidence="8" id="KW-0472">Membrane</keyword>
<dbReference type="Gene3D" id="3.30.565.10">
    <property type="entry name" value="Histidine kinase-like ATPase, C-terminal domain"/>
    <property type="match status" value="1"/>
</dbReference>
<dbReference type="SUPFAM" id="SSF55874">
    <property type="entry name" value="ATPase domain of HSP90 chaperone/DNA topoisomerase II/histidine kinase"/>
    <property type="match status" value="1"/>
</dbReference>
<evidence type="ECO:0000256" key="2">
    <source>
        <dbReference type="ARBA" id="ARBA00012438"/>
    </source>
</evidence>
<dbReference type="RefSeq" id="WP_138624315.1">
    <property type="nucleotide sequence ID" value="NZ_SZVP01000018.1"/>
</dbReference>